<dbReference type="InterPro" id="IPR036388">
    <property type="entry name" value="WH-like_DNA-bd_sf"/>
</dbReference>
<sequence length="170" mass="19641">MNRLHIYITLLQTLQSAMDSHDYEQSDEPPMPDVFDEDTVNELQDFLSKAGGVMLLDELATGAERFVTLDQTLDMSSATLRDRLDQADELDLVEVEIRTQDDEGRKYWKLTDRGEVIREEIQKTDLVRIQKRIRELQHEFDGEVDSLLAQMKARTDEMNEKYGKFLIGGG</sequence>
<evidence type="ECO:0000313" key="1">
    <source>
        <dbReference type="EMBL" id="SDD97001.1"/>
    </source>
</evidence>
<keyword evidence="3" id="KW-1185">Reference proteome</keyword>
<reference evidence="2" key="1">
    <citation type="submission" date="2016-10" db="EMBL/GenBank/DDBJ databases">
        <authorList>
            <person name="de Groot N.N."/>
        </authorList>
    </citation>
    <scope>NUCLEOTIDE SEQUENCE [LARGE SCALE GENOMIC DNA]</scope>
    <source>
        <strain evidence="2">CDM_6</strain>
    </source>
</reference>
<dbReference type="EMBL" id="FOIC01000057">
    <property type="protein sequence ID" value="SEU13140.1"/>
    <property type="molecule type" value="Genomic_DNA"/>
</dbReference>
<dbReference type="Proteomes" id="UP000324021">
    <property type="component" value="Unassembled WGS sequence"/>
</dbReference>
<dbReference type="AlphaFoldDB" id="A0A1I0JT13"/>
<dbReference type="SUPFAM" id="SSF46785">
    <property type="entry name" value="Winged helix' DNA-binding domain"/>
    <property type="match status" value="1"/>
</dbReference>
<protein>
    <submittedName>
        <fullName evidence="2">Uncharacterized protein</fullName>
    </submittedName>
</protein>
<gene>
    <name evidence="2" type="ORF">SAMN04488694_1576</name>
    <name evidence="1" type="ORF">SAMN05192552_10852</name>
</gene>
<dbReference type="Proteomes" id="UP000199320">
    <property type="component" value="Unassembled WGS sequence"/>
</dbReference>
<reference evidence="3 4" key="2">
    <citation type="submission" date="2016-10" db="EMBL/GenBank/DDBJ databases">
        <authorList>
            <person name="Varghese N."/>
            <person name="Submissions S."/>
        </authorList>
    </citation>
    <scope>NUCLEOTIDE SEQUENCE [LARGE SCALE GENOMIC DNA]</scope>
    <source>
        <strain evidence="1 4">CDM_1</strain>
        <strain evidence="3">CDM_6</strain>
    </source>
</reference>
<dbReference type="InterPro" id="IPR036390">
    <property type="entry name" value="WH_DNA-bd_sf"/>
</dbReference>
<evidence type="ECO:0000313" key="3">
    <source>
        <dbReference type="Proteomes" id="UP000199320"/>
    </source>
</evidence>
<dbReference type="EMBL" id="FMZP01000085">
    <property type="protein sequence ID" value="SDD97001.1"/>
    <property type="molecule type" value="Genomic_DNA"/>
</dbReference>
<organism evidence="2 3">
    <name type="scientific">Natrinema hispanicum</name>
    <dbReference type="NCBI Taxonomy" id="392421"/>
    <lineage>
        <taxon>Archaea</taxon>
        <taxon>Methanobacteriati</taxon>
        <taxon>Methanobacteriota</taxon>
        <taxon>Stenosarchaea group</taxon>
        <taxon>Halobacteria</taxon>
        <taxon>Halobacteriales</taxon>
        <taxon>Natrialbaceae</taxon>
        <taxon>Natrinema</taxon>
    </lineage>
</organism>
<dbReference type="Gene3D" id="1.10.10.10">
    <property type="entry name" value="Winged helix-like DNA-binding domain superfamily/Winged helix DNA-binding domain"/>
    <property type="match status" value="1"/>
</dbReference>
<accession>A0A1I0JT13</accession>
<proteinExistence type="predicted"/>
<evidence type="ECO:0000313" key="4">
    <source>
        <dbReference type="Proteomes" id="UP000324021"/>
    </source>
</evidence>
<evidence type="ECO:0000313" key="2">
    <source>
        <dbReference type="EMBL" id="SEU13140.1"/>
    </source>
</evidence>
<name>A0A1I0JT13_9EURY</name>